<name>A0ABS6ADV9_9RHOB</name>
<feature type="domain" description="NAD-dependent epimerase/dehydratase" evidence="1">
    <location>
        <begin position="6"/>
        <end position="65"/>
    </location>
</feature>
<accession>A0ABS6ADV9</accession>
<comment type="caution">
    <text evidence="2">The sequence shown here is derived from an EMBL/GenBank/DDBJ whole genome shotgun (WGS) entry which is preliminary data.</text>
</comment>
<dbReference type="InterPro" id="IPR001509">
    <property type="entry name" value="Epimerase_deHydtase"/>
</dbReference>
<evidence type="ECO:0000259" key="1">
    <source>
        <dbReference type="Pfam" id="PF01370"/>
    </source>
</evidence>
<dbReference type="EMBL" id="JAHKNG010000002">
    <property type="protein sequence ID" value="MBU3028784.1"/>
    <property type="molecule type" value="Genomic_DNA"/>
</dbReference>
<evidence type="ECO:0000313" key="3">
    <source>
        <dbReference type="Proteomes" id="UP001166191"/>
    </source>
</evidence>
<dbReference type="Pfam" id="PF01370">
    <property type="entry name" value="Epimerase"/>
    <property type="match status" value="1"/>
</dbReference>
<gene>
    <name evidence="2" type="ORF">KNW02_01470</name>
</gene>
<dbReference type="RefSeq" id="WP_216031487.1">
    <property type="nucleotide sequence ID" value="NZ_JAHKNG010000002.1"/>
</dbReference>
<sequence>MKGRVWILGGTGQVGAHVARLLEADGAGIVTVSRRGSAGYEHVAADLSAQDTHLPFEAGDRVINLTEATGAAIMRSAIRLGAVLIETSATPEYMLSFRDLARREGGPGMLLDCVGVAPGLTNLMAHELRRLHPDLRRLHIGAELGLGAHAGPAAMRWFYESLGTRLSVRRDGRMTEIATGRLVRRFPFADGKPDRIALNFPFVEQRILAEEFGPSVETVQVFLGISPPWVTHLLRCALRLGFGGLGARFARPLARATLAGPTLGEATTRIVVCGSDSRGHRIVPLRLETGEPSIATAAVIAAAAGRARPSPGRSISSIADCLTLDDAVRAIRNLLPETRLTSADREAVTTAGGACDRSGST</sequence>
<evidence type="ECO:0000313" key="2">
    <source>
        <dbReference type="EMBL" id="MBU3028784.1"/>
    </source>
</evidence>
<reference evidence="2" key="1">
    <citation type="submission" date="2021-06" db="EMBL/GenBank/DDBJ databases">
        <title>Paracoccus bacterium XHP0099 sp. nov., isolated from the surface waters of the Yellow Sea.</title>
        <authorList>
            <person name="Xue H."/>
            <person name="Zhang D."/>
        </authorList>
    </citation>
    <scope>NUCLEOTIDE SEQUENCE</scope>
    <source>
        <strain evidence="2">XHP0099</strain>
    </source>
</reference>
<dbReference type="Proteomes" id="UP001166191">
    <property type="component" value="Unassembled WGS sequence"/>
</dbReference>
<protein>
    <recommendedName>
        <fullName evidence="1">NAD-dependent epimerase/dehydratase domain-containing protein</fullName>
    </recommendedName>
</protein>
<keyword evidence="3" id="KW-1185">Reference proteome</keyword>
<organism evidence="2 3">
    <name type="scientific">Paracoccus marinaquae</name>
    <dbReference type="NCBI Taxonomy" id="2841926"/>
    <lineage>
        <taxon>Bacteria</taxon>
        <taxon>Pseudomonadati</taxon>
        <taxon>Pseudomonadota</taxon>
        <taxon>Alphaproteobacteria</taxon>
        <taxon>Rhodobacterales</taxon>
        <taxon>Paracoccaceae</taxon>
        <taxon>Paracoccus</taxon>
    </lineage>
</organism>
<proteinExistence type="predicted"/>